<dbReference type="PANTHER" id="PTHR42851">
    <property type="entry name" value="ALDOLASE-RELATED"/>
    <property type="match status" value="1"/>
</dbReference>
<evidence type="ECO:0000313" key="5">
    <source>
        <dbReference type="EMBL" id="ONM26389.1"/>
    </source>
</evidence>
<dbReference type="SUPFAM" id="SSF63748">
    <property type="entry name" value="Tudor/PWWP/MBT"/>
    <property type="match status" value="1"/>
</dbReference>
<gene>
    <name evidence="6" type="primary">LOC103647958</name>
    <name evidence="5" type="ORF">ZEAMMB73_Zm00001d007232</name>
</gene>
<dbReference type="PaxDb" id="4577-GRMZM2G140970_P02"/>
<evidence type="ECO:0000256" key="1">
    <source>
        <dbReference type="ARBA" id="ARBA00004123"/>
    </source>
</evidence>
<dbReference type="InterPro" id="IPR000313">
    <property type="entry name" value="PWWP_dom"/>
</dbReference>
<dbReference type="SMART" id="SM00384">
    <property type="entry name" value="AT_hook"/>
    <property type="match status" value="2"/>
</dbReference>
<dbReference type="EMBL" id="CM007648">
    <property type="protein sequence ID" value="ONM26389.1"/>
    <property type="molecule type" value="Genomic_DNA"/>
</dbReference>
<dbReference type="SMART" id="SM00293">
    <property type="entry name" value="PWWP"/>
    <property type="match status" value="1"/>
</dbReference>
<dbReference type="PANTHER" id="PTHR42851:SF7">
    <property type="entry name" value="OS07G0694500 PROTEIN"/>
    <property type="match status" value="1"/>
</dbReference>
<dbReference type="OrthoDB" id="62853at2759"/>
<reference evidence="5 7" key="1">
    <citation type="submission" date="2015-12" db="EMBL/GenBank/DDBJ databases">
        <title>Update maize B73 reference genome by single molecule sequencing technologies.</title>
        <authorList>
            <consortium name="Maize Genome Sequencing Project"/>
            <person name="Ware D."/>
        </authorList>
    </citation>
    <scope>NUCLEOTIDE SEQUENCE [LARGE SCALE GENOMIC DNA]</scope>
    <source>
        <strain evidence="7">cv. B73</strain>
        <tissue evidence="5">Seedling</tissue>
    </source>
</reference>
<dbReference type="EnsemblPlants" id="Zm00001eb112020_T001">
    <property type="protein sequence ID" value="Zm00001eb112020_P001"/>
    <property type="gene ID" value="Zm00001eb112020"/>
</dbReference>
<feature type="compositionally biased region" description="Gly residues" evidence="3">
    <location>
        <begin position="275"/>
        <end position="284"/>
    </location>
</feature>
<dbReference type="GO" id="GO:0005634">
    <property type="term" value="C:nucleus"/>
    <property type="evidence" value="ECO:0007669"/>
    <property type="project" value="UniProtKB-SubCell"/>
</dbReference>
<dbReference type="Gramene" id="Zm00001eb112020_T001">
    <property type="protein sequence ID" value="Zm00001eb112020_P001"/>
    <property type="gene ID" value="Zm00001eb112020"/>
</dbReference>
<dbReference type="GeneID" id="103647958"/>
<evidence type="ECO:0007829" key="8">
    <source>
        <dbReference type="PeptideAtlas" id="A0A096SC75"/>
    </source>
</evidence>
<dbReference type="Proteomes" id="UP000007305">
    <property type="component" value="Chromosome 2"/>
</dbReference>
<feature type="domain" description="PWWP" evidence="4">
    <location>
        <begin position="49"/>
        <end position="105"/>
    </location>
</feature>
<dbReference type="PROSITE" id="PS50812">
    <property type="entry name" value="PWWP"/>
    <property type="match status" value="1"/>
</dbReference>
<dbReference type="eggNOG" id="ENOG502SGAM">
    <property type="taxonomic scope" value="Eukaryota"/>
</dbReference>
<reference evidence="6" key="3">
    <citation type="submission" date="2021-05" db="UniProtKB">
        <authorList>
            <consortium name="EnsemblPlants"/>
        </authorList>
    </citation>
    <scope>IDENTIFICATION</scope>
    <source>
        <strain evidence="6">cv. B73</strain>
    </source>
</reference>
<feature type="region of interest" description="Disordered" evidence="3">
    <location>
        <begin position="209"/>
        <end position="309"/>
    </location>
</feature>
<reference evidence="6" key="2">
    <citation type="submission" date="2019-07" db="EMBL/GenBank/DDBJ databases">
        <authorList>
            <person name="Seetharam A."/>
            <person name="Woodhouse M."/>
            <person name="Cannon E."/>
        </authorList>
    </citation>
    <scope>NUCLEOTIDE SEQUENCE [LARGE SCALE GENOMIC DNA]</scope>
    <source>
        <strain evidence="6">cv. B73</strain>
    </source>
</reference>
<accession>A0A096SC75</accession>
<dbReference type="OMA" id="PAWPGEV"/>
<dbReference type="Pfam" id="PF00855">
    <property type="entry name" value="PWWP"/>
    <property type="match status" value="1"/>
</dbReference>
<feature type="region of interest" description="Disordered" evidence="3">
    <location>
        <begin position="432"/>
        <end position="483"/>
    </location>
</feature>
<keyword evidence="8" id="KW-1267">Proteomics identification</keyword>
<evidence type="ECO:0000256" key="2">
    <source>
        <dbReference type="ARBA" id="ARBA00023242"/>
    </source>
</evidence>
<name>A0A096SC75_MAIZE</name>
<dbReference type="InterPro" id="IPR000637">
    <property type="entry name" value="HMGI/Y_DNA-bd_CS"/>
</dbReference>
<dbReference type="InterPro" id="IPR017956">
    <property type="entry name" value="AT_hook_DNA-bd_motif"/>
</dbReference>
<dbReference type="IntAct" id="A0A096SC75">
    <property type="interactions" value="4"/>
</dbReference>
<keyword evidence="2" id="KW-0539">Nucleus</keyword>
<evidence type="ECO:0000256" key="3">
    <source>
        <dbReference type="SAM" id="MobiDB-lite"/>
    </source>
</evidence>
<evidence type="ECO:0000313" key="6">
    <source>
        <dbReference type="EnsemblPlants" id="Zm00001eb112020_P001"/>
    </source>
</evidence>
<sequence>MSERIDLNNTSQTLAPPKRGRGRPRKNPPPPAHPRPPDPDTPMVSGFAPGDMVWGKKLNHAAWPGLIYSAGGNSTGHEAQLLVSYFGDKAFAWCDAAELRPYEPYFPVAELYDDGGEDFDAAVEASLDEFSRRVEAALASAARPFASADFLASLHDLAADRMGFTNRVQAAVAKAHLRAFDAFRALPDPPQYTLELGLLPHVPLPLPDPKADTDAAAAFTTPASSSRRGRKRKEELVKDDDSDEDWDPSKRGATDLDSDVDFDHRRGSRGRGRGRGGSSGGSGRPRGRPRKTDACRDAPQLKDEDGIQEYPSADEMLLQLLSIATDPVNGNYDSAPVIVSFFSKHKDSKAPSVYEDKELLENFGCKKGRKKPVRSLGLAPKPEASDDKDQFMTVDGQRGRRKSAGSLYSARKAEDSYWCDIIISDFDDGDSDYEGCKRKRPSQNTNRSANKKMKQEEPPQGAPSDMENGAPADPSSNEKPADGPAALILHFSSPEAIPSVDDINSIFRIHGPIVERETVITKKSKIAKVVFSKSADAESAYHSSGKHNAFGPSLLTSEIKYLPSEPQAS</sequence>
<dbReference type="AlphaFoldDB" id="A0A096SC75"/>
<feature type="compositionally biased region" description="Low complexity" evidence="3">
    <location>
        <begin position="214"/>
        <end position="226"/>
    </location>
</feature>
<dbReference type="PROSITE" id="PS00354">
    <property type="entry name" value="HMGI_Y"/>
    <property type="match status" value="1"/>
</dbReference>
<dbReference type="ExpressionAtlas" id="A0A096SC75">
    <property type="expression patterns" value="baseline and differential"/>
</dbReference>
<keyword evidence="7" id="KW-1185">Reference proteome</keyword>
<dbReference type="InterPro" id="IPR053063">
    <property type="entry name" value="PWWP_domain_containing_PDP"/>
</dbReference>
<dbReference type="GO" id="GO:0003677">
    <property type="term" value="F:DNA binding"/>
    <property type="evidence" value="ECO:0007669"/>
    <property type="project" value="InterPro"/>
</dbReference>
<dbReference type="KEGG" id="zma:103647958"/>
<feature type="compositionally biased region" description="Acidic residues" evidence="3">
    <location>
        <begin position="237"/>
        <end position="246"/>
    </location>
</feature>
<evidence type="ECO:0000259" key="4">
    <source>
        <dbReference type="PROSITE" id="PS50812"/>
    </source>
</evidence>
<evidence type="ECO:0000313" key="7">
    <source>
        <dbReference type="Proteomes" id="UP000007305"/>
    </source>
</evidence>
<feature type="region of interest" description="Disordered" evidence="3">
    <location>
        <begin position="369"/>
        <end position="406"/>
    </location>
</feature>
<feature type="compositionally biased region" description="Basic and acidic residues" evidence="3">
    <location>
        <begin position="290"/>
        <end position="305"/>
    </location>
</feature>
<dbReference type="STRING" id="4577.A0A096SC75"/>
<dbReference type="RefSeq" id="XP_008670690.1">
    <property type="nucleotide sequence ID" value="XM_008672468.4"/>
</dbReference>
<dbReference type="Gene3D" id="2.30.30.140">
    <property type="match status" value="1"/>
</dbReference>
<dbReference type="PRINTS" id="PR00929">
    <property type="entry name" value="ATHOOK"/>
</dbReference>
<dbReference type="GO" id="GO:0006355">
    <property type="term" value="P:regulation of DNA-templated transcription"/>
    <property type="evidence" value="ECO:0007669"/>
    <property type="project" value="InterPro"/>
</dbReference>
<dbReference type="CDD" id="cd05162">
    <property type="entry name" value="PWWP"/>
    <property type="match status" value="1"/>
</dbReference>
<organism evidence="5">
    <name type="scientific">Zea mays</name>
    <name type="common">Maize</name>
    <dbReference type="NCBI Taxonomy" id="4577"/>
    <lineage>
        <taxon>Eukaryota</taxon>
        <taxon>Viridiplantae</taxon>
        <taxon>Streptophyta</taxon>
        <taxon>Embryophyta</taxon>
        <taxon>Tracheophyta</taxon>
        <taxon>Spermatophyta</taxon>
        <taxon>Magnoliopsida</taxon>
        <taxon>Liliopsida</taxon>
        <taxon>Poales</taxon>
        <taxon>Poaceae</taxon>
        <taxon>PACMAD clade</taxon>
        <taxon>Panicoideae</taxon>
        <taxon>Andropogonodae</taxon>
        <taxon>Andropogoneae</taxon>
        <taxon>Tripsacinae</taxon>
        <taxon>Zea</taxon>
    </lineage>
</organism>
<feature type="region of interest" description="Disordered" evidence="3">
    <location>
        <begin position="1"/>
        <end position="47"/>
    </location>
</feature>
<comment type="subcellular location">
    <subcellularLocation>
        <location evidence="1">Nucleus</location>
    </subcellularLocation>
</comment>
<dbReference type="HOGENOM" id="CLU_005330_1_1_1"/>
<proteinExistence type="evidence at protein level"/>
<protein>
    <submittedName>
        <fullName evidence="5">Dentin sialophosphoprotein-related</fullName>
    </submittedName>
</protein>